<name>A0A914S1A7_PAREQ</name>
<evidence type="ECO:0000313" key="2">
    <source>
        <dbReference type="Proteomes" id="UP000887564"/>
    </source>
</evidence>
<dbReference type="AlphaFoldDB" id="A0A914S1A7"/>
<reference evidence="3" key="1">
    <citation type="submission" date="2022-11" db="UniProtKB">
        <authorList>
            <consortium name="WormBaseParasite"/>
        </authorList>
    </citation>
    <scope>IDENTIFICATION</scope>
</reference>
<protein>
    <submittedName>
        <fullName evidence="3">Mic1 domain-containing protein</fullName>
    </submittedName>
</protein>
<dbReference type="PANTHER" id="PTHR12897">
    <property type="entry name" value="COLON CANCER-ASSOCIATED PROTEIN MIC1"/>
    <property type="match status" value="1"/>
</dbReference>
<dbReference type="InterPro" id="IPR009755">
    <property type="entry name" value="RMC1_C"/>
</dbReference>
<dbReference type="GO" id="GO:0005765">
    <property type="term" value="C:lysosomal membrane"/>
    <property type="evidence" value="ECO:0007669"/>
    <property type="project" value="TreeGrafter"/>
</dbReference>
<keyword evidence="2" id="KW-1185">Reference proteome</keyword>
<evidence type="ECO:0000313" key="3">
    <source>
        <dbReference type="WBParaSite" id="PEQ_0001255001-mRNA-1"/>
    </source>
</evidence>
<dbReference type="InterPro" id="IPR040371">
    <property type="entry name" value="RMC1"/>
</dbReference>
<sequence length="122" mass="13365">MLASSCAASFTLLLPVDEVFDQSSLRITLWTMQYASVSTTINSISAQNRRSPAFQLLSHEAKHAPLIQLAVDMLARLGTAAEEIVEVLLSRGQLVDAIRFINSSCEGISLTFMFSPIIKYGK</sequence>
<dbReference type="PANTHER" id="PTHR12897:SF4">
    <property type="entry name" value="REGULATOR OF MON1-CCZ1 COMPLEX"/>
    <property type="match status" value="1"/>
</dbReference>
<proteinExistence type="predicted"/>
<organism evidence="2 3">
    <name type="scientific">Parascaris equorum</name>
    <name type="common">Equine roundworm</name>
    <dbReference type="NCBI Taxonomy" id="6256"/>
    <lineage>
        <taxon>Eukaryota</taxon>
        <taxon>Metazoa</taxon>
        <taxon>Ecdysozoa</taxon>
        <taxon>Nematoda</taxon>
        <taxon>Chromadorea</taxon>
        <taxon>Rhabditida</taxon>
        <taxon>Spirurina</taxon>
        <taxon>Ascaridomorpha</taxon>
        <taxon>Ascaridoidea</taxon>
        <taxon>Ascarididae</taxon>
        <taxon>Parascaris</taxon>
    </lineage>
</organism>
<accession>A0A914S1A7</accession>
<dbReference type="GO" id="GO:0035658">
    <property type="term" value="C:Mon1-Ccz1 complex"/>
    <property type="evidence" value="ECO:0007669"/>
    <property type="project" value="InterPro"/>
</dbReference>
<dbReference type="Pfam" id="PF07035">
    <property type="entry name" value="RMC1_C"/>
    <property type="match status" value="1"/>
</dbReference>
<dbReference type="GO" id="GO:0010506">
    <property type="term" value="P:regulation of autophagy"/>
    <property type="evidence" value="ECO:0007669"/>
    <property type="project" value="InterPro"/>
</dbReference>
<dbReference type="WBParaSite" id="PEQ_0001255001-mRNA-1">
    <property type="protein sequence ID" value="PEQ_0001255001-mRNA-1"/>
    <property type="gene ID" value="PEQ_0001255001"/>
</dbReference>
<dbReference type="GO" id="GO:0031902">
    <property type="term" value="C:late endosome membrane"/>
    <property type="evidence" value="ECO:0007669"/>
    <property type="project" value="TreeGrafter"/>
</dbReference>
<dbReference type="Proteomes" id="UP000887564">
    <property type="component" value="Unplaced"/>
</dbReference>
<feature type="domain" description="Mic1" evidence="1">
    <location>
        <begin position="50"/>
        <end position="104"/>
    </location>
</feature>
<evidence type="ECO:0000259" key="1">
    <source>
        <dbReference type="Pfam" id="PF07035"/>
    </source>
</evidence>